<organism evidence="1 2">
    <name type="scientific">Hucho hucho</name>
    <name type="common">huchen</name>
    <dbReference type="NCBI Taxonomy" id="62062"/>
    <lineage>
        <taxon>Eukaryota</taxon>
        <taxon>Metazoa</taxon>
        <taxon>Chordata</taxon>
        <taxon>Craniata</taxon>
        <taxon>Vertebrata</taxon>
        <taxon>Euteleostomi</taxon>
        <taxon>Actinopterygii</taxon>
        <taxon>Neopterygii</taxon>
        <taxon>Teleostei</taxon>
        <taxon>Protacanthopterygii</taxon>
        <taxon>Salmoniformes</taxon>
        <taxon>Salmonidae</taxon>
        <taxon>Salmoninae</taxon>
        <taxon>Hucho</taxon>
    </lineage>
</organism>
<dbReference type="Gene3D" id="2.60.120.390">
    <property type="entry name" value="Olfactory marker"/>
    <property type="match status" value="1"/>
</dbReference>
<dbReference type="PANTHER" id="PTHR15357:SF0">
    <property type="entry name" value="OLFACTORY MARKER PROTEIN"/>
    <property type="match status" value="1"/>
</dbReference>
<accession>A0A4W5NKY8</accession>
<dbReference type="STRING" id="62062.ENSHHUP00000050618"/>
<dbReference type="GO" id="GO:0007608">
    <property type="term" value="P:sensory perception of smell"/>
    <property type="evidence" value="ECO:0007669"/>
    <property type="project" value="InterPro"/>
</dbReference>
<dbReference type="Ensembl" id="ENSHHUT00000052419.1">
    <property type="protein sequence ID" value="ENSHHUP00000050618.1"/>
    <property type="gene ID" value="ENSHHUG00000030536.1"/>
</dbReference>
<evidence type="ECO:0000313" key="2">
    <source>
        <dbReference type="Proteomes" id="UP000314982"/>
    </source>
</evidence>
<dbReference type="InterPro" id="IPR036727">
    <property type="entry name" value="Olfactory_marker_sf"/>
</dbReference>
<dbReference type="PANTHER" id="PTHR15357">
    <property type="entry name" value="OLFACTORY MARKER PROTEIN"/>
    <property type="match status" value="1"/>
</dbReference>
<name>A0A4W5NKY8_9TELE</name>
<proteinExistence type="predicted"/>
<reference evidence="1" key="3">
    <citation type="submission" date="2025-09" db="UniProtKB">
        <authorList>
            <consortium name="Ensembl"/>
        </authorList>
    </citation>
    <scope>IDENTIFICATION</scope>
</reference>
<dbReference type="Proteomes" id="UP000314982">
    <property type="component" value="Unassembled WGS sequence"/>
</dbReference>
<sequence length="133" mass="15659">MAAQTTLEQPFQPDLHLTEVMRQRVQSLQQRGGKRQDGERLLRPHKAVYHLDFSQQALHFTHWGVRLDSCPLGWKKDNTSTPPLPCLNRFLPSTLIHLFFFMSSVLTWYDRHQNITQNLVLDCNMSFSTVYFR</sequence>
<reference evidence="2" key="1">
    <citation type="submission" date="2018-06" db="EMBL/GenBank/DDBJ databases">
        <title>Genome assembly of Danube salmon.</title>
        <authorList>
            <person name="Macqueen D.J."/>
            <person name="Gundappa M.K."/>
        </authorList>
    </citation>
    <scope>NUCLEOTIDE SEQUENCE [LARGE SCALE GENOMIC DNA]</scope>
</reference>
<dbReference type="GeneTree" id="ENSGT00390000009497"/>
<dbReference type="AlphaFoldDB" id="A0A4W5NKY8"/>
<protein>
    <submittedName>
        <fullName evidence="1">Uncharacterized protein</fullName>
    </submittedName>
</protein>
<dbReference type="InterPro" id="IPR009103">
    <property type="entry name" value="Olfactory_marker"/>
</dbReference>
<dbReference type="SUPFAM" id="SSF63697">
    <property type="entry name" value="Olfactory marker protein"/>
    <property type="match status" value="1"/>
</dbReference>
<evidence type="ECO:0000313" key="1">
    <source>
        <dbReference type="Ensembl" id="ENSHHUP00000050618.1"/>
    </source>
</evidence>
<dbReference type="GO" id="GO:0007165">
    <property type="term" value="P:signal transduction"/>
    <property type="evidence" value="ECO:0007669"/>
    <property type="project" value="InterPro"/>
</dbReference>
<dbReference type="Pfam" id="PF06554">
    <property type="entry name" value="Olfactory_mark"/>
    <property type="match status" value="1"/>
</dbReference>
<reference evidence="1" key="2">
    <citation type="submission" date="2025-08" db="UniProtKB">
        <authorList>
            <consortium name="Ensembl"/>
        </authorList>
    </citation>
    <scope>IDENTIFICATION</scope>
</reference>
<keyword evidence="2" id="KW-1185">Reference proteome</keyword>